<protein>
    <submittedName>
        <fullName evidence="2">Uncharacterized protein</fullName>
    </submittedName>
</protein>
<sequence>MVIEGRLKFPDGQLARTPVFKRLAPVNYDTVNPQASRKSVFDRLTTSTSEVAEMALHPKSKSFKRNARRSLKRRQVREGKGTEALSPTKVVVEPAGLMHNKFAPLKFVKKNSPAAVLRPEKEIGHLRPINEASHPRPVNKVSPKHKETSISQRIYEALKDVKRRRKEENTSAIRGRKQPLQPNKKIIKQWMVKNTVIPSDNPEKQRGSSKRLTVHTVRMVNHVEEDNDDGNPTLREIATRAALPRKGKKAPKTRRGGSSQGI</sequence>
<feature type="region of interest" description="Disordered" evidence="1">
    <location>
        <begin position="130"/>
        <end position="149"/>
    </location>
</feature>
<accession>A0A6V7Q0F7</accession>
<feature type="compositionally biased region" description="Basic residues" evidence="1">
    <location>
        <begin position="243"/>
        <end position="255"/>
    </location>
</feature>
<proteinExistence type="predicted"/>
<feature type="region of interest" description="Disordered" evidence="1">
    <location>
        <begin position="224"/>
        <end position="262"/>
    </location>
</feature>
<gene>
    <name evidence="2" type="ORF">CB5_LOCUS19659</name>
</gene>
<organism evidence="2">
    <name type="scientific">Ananas comosus var. bracteatus</name>
    <name type="common">red pineapple</name>
    <dbReference type="NCBI Taxonomy" id="296719"/>
    <lineage>
        <taxon>Eukaryota</taxon>
        <taxon>Viridiplantae</taxon>
        <taxon>Streptophyta</taxon>
        <taxon>Embryophyta</taxon>
        <taxon>Tracheophyta</taxon>
        <taxon>Spermatophyta</taxon>
        <taxon>Magnoliopsida</taxon>
        <taxon>Liliopsida</taxon>
        <taxon>Poales</taxon>
        <taxon>Bromeliaceae</taxon>
        <taxon>Bromelioideae</taxon>
        <taxon>Ananas</taxon>
    </lineage>
</organism>
<evidence type="ECO:0000256" key="1">
    <source>
        <dbReference type="SAM" id="MobiDB-lite"/>
    </source>
</evidence>
<feature type="compositionally biased region" description="Basic residues" evidence="1">
    <location>
        <begin position="63"/>
        <end position="75"/>
    </location>
</feature>
<feature type="region of interest" description="Disordered" evidence="1">
    <location>
        <begin position="63"/>
        <end position="83"/>
    </location>
</feature>
<dbReference type="EMBL" id="LR862131">
    <property type="protein sequence ID" value="CAD1836448.1"/>
    <property type="molecule type" value="Genomic_DNA"/>
</dbReference>
<reference evidence="2" key="1">
    <citation type="submission" date="2020-07" db="EMBL/GenBank/DDBJ databases">
        <authorList>
            <person name="Lin J."/>
        </authorList>
    </citation>
    <scope>NUCLEOTIDE SEQUENCE</scope>
</reference>
<dbReference type="AlphaFoldDB" id="A0A6V7Q0F7"/>
<evidence type="ECO:0000313" key="2">
    <source>
        <dbReference type="EMBL" id="CAD1836448.1"/>
    </source>
</evidence>
<name>A0A6V7Q0F7_ANACO</name>